<accession>T0ZGQ7</accession>
<dbReference type="InterPro" id="IPR044720">
    <property type="entry name" value="HVO_2753-like"/>
</dbReference>
<dbReference type="PANTHER" id="PTHR40733:SF1">
    <property type="entry name" value="SMALL ZINC FINGER PROTEIN HVO-2753-LIKE ZINC-BINDING POCKET DOMAIN-CONTAINING PROTEIN"/>
    <property type="match status" value="1"/>
</dbReference>
<evidence type="ECO:0000259" key="1">
    <source>
        <dbReference type="Pfam" id="PF07754"/>
    </source>
</evidence>
<dbReference type="InterPro" id="IPR011668">
    <property type="entry name" value="HVO_2753-like_ZBP"/>
</dbReference>
<gene>
    <name evidence="2" type="ORF">B2A_08452</name>
</gene>
<protein>
    <submittedName>
        <fullName evidence="2">Zn-ribbon RNA-binding protein</fullName>
    </submittedName>
</protein>
<dbReference type="PANTHER" id="PTHR40733">
    <property type="entry name" value="ZINC-RIBBON RNA-BINDING PROTEIN INVOLVED IN TRANSLATION-RELATED"/>
    <property type="match status" value="1"/>
</dbReference>
<dbReference type="NCBIfam" id="NF011481">
    <property type="entry name" value="PRK14890.1"/>
    <property type="match status" value="1"/>
</dbReference>
<organism evidence="2">
    <name type="scientific">mine drainage metagenome</name>
    <dbReference type="NCBI Taxonomy" id="410659"/>
    <lineage>
        <taxon>unclassified sequences</taxon>
        <taxon>metagenomes</taxon>
        <taxon>ecological metagenomes</taxon>
    </lineage>
</organism>
<dbReference type="EMBL" id="AUZZ01006088">
    <property type="protein sequence ID" value="EQD47401.1"/>
    <property type="molecule type" value="Genomic_DNA"/>
</dbReference>
<reference evidence="2" key="2">
    <citation type="journal article" date="2014" name="ISME J.">
        <title>Microbial stratification in low pH oxic and suboxic macroscopic growths along an acid mine drainage.</title>
        <authorList>
            <person name="Mendez-Garcia C."/>
            <person name="Mesa V."/>
            <person name="Sprenger R.R."/>
            <person name="Richter M."/>
            <person name="Diez M.S."/>
            <person name="Solano J."/>
            <person name="Bargiela R."/>
            <person name="Golyshina O.V."/>
            <person name="Manteca A."/>
            <person name="Ramos J.L."/>
            <person name="Gallego J.R."/>
            <person name="Llorente I."/>
            <person name="Martins Dos Santos V.A."/>
            <person name="Jensen O.N."/>
            <person name="Pelaez A.I."/>
            <person name="Sanchez J."/>
            <person name="Ferrer M."/>
        </authorList>
    </citation>
    <scope>NUCLEOTIDE SEQUENCE</scope>
</reference>
<proteinExistence type="predicted"/>
<sequence length="56" mass="6223">MADVIPGKVCVSCGRLTSEYTEFKCPKCGKSTMIRCAHCREISNIYRCNECGFEGP</sequence>
<reference evidence="2" key="1">
    <citation type="submission" date="2013-08" db="EMBL/GenBank/DDBJ databases">
        <authorList>
            <person name="Mendez C."/>
            <person name="Richter M."/>
            <person name="Ferrer M."/>
            <person name="Sanchez J."/>
        </authorList>
    </citation>
    <scope>NUCLEOTIDE SEQUENCE</scope>
</reference>
<name>T0ZGQ7_9ZZZZ</name>
<feature type="domain" description="Small zinc finger protein HVO-2753-like zinc-binding pocket" evidence="1">
    <location>
        <begin position="10"/>
        <end position="52"/>
    </location>
</feature>
<evidence type="ECO:0000313" key="2">
    <source>
        <dbReference type="EMBL" id="EQD47401.1"/>
    </source>
</evidence>
<dbReference type="AlphaFoldDB" id="T0ZGQ7"/>
<comment type="caution">
    <text evidence="2">The sequence shown here is derived from an EMBL/GenBank/DDBJ whole genome shotgun (WGS) entry which is preliminary data.</text>
</comment>
<dbReference type="Pfam" id="PF07754">
    <property type="entry name" value="HVO_2753_ZBP"/>
    <property type="match status" value="1"/>
</dbReference>